<evidence type="ECO:0000313" key="2">
    <source>
        <dbReference type="Proteomes" id="UP000494363"/>
    </source>
</evidence>
<keyword evidence="2" id="KW-1185">Reference proteome</keyword>
<dbReference type="RefSeq" id="WP_175230434.1">
    <property type="nucleotide sequence ID" value="NZ_CADIKH010000038.1"/>
</dbReference>
<dbReference type="EMBL" id="CADIKH010000038">
    <property type="protein sequence ID" value="CAB3768669.1"/>
    <property type="molecule type" value="Genomic_DNA"/>
</dbReference>
<dbReference type="Proteomes" id="UP000494363">
    <property type="component" value="Unassembled WGS sequence"/>
</dbReference>
<proteinExistence type="predicted"/>
<protein>
    <recommendedName>
        <fullName evidence="3">Abi-like protein</fullName>
    </recommendedName>
</protein>
<evidence type="ECO:0008006" key="3">
    <source>
        <dbReference type="Google" id="ProtNLM"/>
    </source>
</evidence>
<reference evidence="1 2" key="1">
    <citation type="submission" date="2020-04" db="EMBL/GenBank/DDBJ databases">
        <authorList>
            <person name="De Canck E."/>
        </authorList>
    </citation>
    <scope>NUCLEOTIDE SEQUENCE [LARGE SCALE GENOMIC DNA]</scope>
    <source>
        <strain evidence="1 2">LMG 29542</strain>
    </source>
</reference>
<name>A0A6J5EQC3_9BURK</name>
<organism evidence="1 2">
    <name type="scientific">Paraburkholderia humisilvae</name>
    <dbReference type="NCBI Taxonomy" id="627669"/>
    <lineage>
        <taxon>Bacteria</taxon>
        <taxon>Pseudomonadati</taxon>
        <taxon>Pseudomonadota</taxon>
        <taxon>Betaproteobacteria</taxon>
        <taxon>Burkholderiales</taxon>
        <taxon>Burkholderiaceae</taxon>
        <taxon>Paraburkholderia</taxon>
    </lineage>
</organism>
<accession>A0A6J5EQC3</accession>
<evidence type="ECO:0000313" key="1">
    <source>
        <dbReference type="EMBL" id="CAB3768669.1"/>
    </source>
</evidence>
<gene>
    <name evidence="1" type="ORF">LMG29542_05918</name>
</gene>
<dbReference type="AlphaFoldDB" id="A0A6J5EQC3"/>
<sequence length="288" mass="32813">MPHNIPASVVTDTFSLARISAFHAFFKAENQAQCLGALVWHQSVAAAMWPLICLVEISLRNRLHVGLSRMYAAAWYAGARNSMPLQTKLQSRADELLSATDAAGNARIGCPDDFVAAMSFGFWVEVLRQVHVNRRYRLVEAIFPNYGPLKDKKLWADAAKTWIPLLRRLERHKRVRDQIGHHTPLWNIKYTVRETEPPRVPKSPGAMMLALRQEVSSLRQTLLDMDVSLARLWDGTFFQQAFLQLTTTNGLYYYMYHTADSGKVLRPFRETRYLSIAELQASGVPRLV</sequence>